<reference evidence="2 3" key="1">
    <citation type="submission" date="2019-02" db="EMBL/GenBank/DDBJ databases">
        <title>Deep-cultivation of Planctomycetes and their phenomic and genomic characterization uncovers novel biology.</title>
        <authorList>
            <person name="Wiegand S."/>
            <person name="Jogler M."/>
            <person name="Boedeker C."/>
            <person name="Pinto D."/>
            <person name="Vollmers J."/>
            <person name="Rivas-Marin E."/>
            <person name="Kohn T."/>
            <person name="Peeters S.H."/>
            <person name="Heuer A."/>
            <person name="Rast P."/>
            <person name="Oberbeckmann S."/>
            <person name="Bunk B."/>
            <person name="Jeske O."/>
            <person name="Meyerdierks A."/>
            <person name="Storesund J.E."/>
            <person name="Kallscheuer N."/>
            <person name="Luecker S."/>
            <person name="Lage O.M."/>
            <person name="Pohl T."/>
            <person name="Merkel B.J."/>
            <person name="Hornburger P."/>
            <person name="Mueller R.-W."/>
            <person name="Bruemmer F."/>
            <person name="Labrenz M."/>
            <person name="Spormann A.M."/>
            <person name="Op Den Camp H."/>
            <person name="Overmann J."/>
            <person name="Amann R."/>
            <person name="Jetten M.S.M."/>
            <person name="Mascher T."/>
            <person name="Medema M.H."/>
            <person name="Devos D.P."/>
            <person name="Kaster A.-K."/>
            <person name="Ovreas L."/>
            <person name="Rohde M."/>
            <person name="Galperin M.Y."/>
            <person name="Jogler C."/>
        </authorList>
    </citation>
    <scope>NUCLEOTIDE SEQUENCE [LARGE SCALE GENOMIC DNA]</scope>
    <source>
        <strain evidence="2 3">Pla144</strain>
    </source>
</reference>
<name>A0A5C6CFP1_9BACT</name>
<dbReference type="Proteomes" id="UP000318437">
    <property type="component" value="Unassembled WGS sequence"/>
</dbReference>
<organism evidence="2 3">
    <name type="scientific">Bythopirellula polymerisocia</name>
    <dbReference type="NCBI Taxonomy" id="2528003"/>
    <lineage>
        <taxon>Bacteria</taxon>
        <taxon>Pseudomonadati</taxon>
        <taxon>Planctomycetota</taxon>
        <taxon>Planctomycetia</taxon>
        <taxon>Pirellulales</taxon>
        <taxon>Lacipirellulaceae</taxon>
        <taxon>Bythopirellula</taxon>
    </lineage>
</organism>
<gene>
    <name evidence="2" type="ORF">Pla144_39080</name>
</gene>
<feature type="transmembrane region" description="Helical" evidence="1">
    <location>
        <begin position="9"/>
        <end position="27"/>
    </location>
</feature>
<protein>
    <recommendedName>
        <fullName evidence="4">DUF4440 domain-containing protein</fullName>
    </recommendedName>
</protein>
<proteinExistence type="predicted"/>
<feature type="transmembrane region" description="Helical" evidence="1">
    <location>
        <begin position="33"/>
        <end position="51"/>
    </location>
</feature>
<keyword evidence="1" id="KW-0472">Membrane</keyword>
<keyword evidence="3" id="KW-1185">Reference proteome</keyword>
<keyword evidence="1" id="KW-0812">Transmembrane</keyword>
<accession>A0A5C6CFP1</accession>
<comment type="caution">
    <text evidence="2">The sequence shown here is derived from an EMBL/GenBank/DDBJ whole genome shotgun (WGS) entry which is preliminary data.</text>
</comment>
<dbReference type="AlphaFoldDB" id="A0A5C6CFP1"/>
<dbReference type="OrthoDB" id="270619at2"/>
<sequence>MTLLLENPLPIWSAGAVFTTLCLVLVFARRSLASIIALVVVIAITLLLVLAEKVVVTEREKVEESILQLTNALEVNDLAAVLALVDPSANKVRADAESLMPQVKIKDAGATAIRIELDETAVPLQATAFFRGRVDGVHTRSGGRVFYFDQLEIDWQKTADQWLILNYRVFQKGQAIDAVKSVRGNRPVR</sequence>
<dbReference type="EMBL" id="SJPS01000006">
    <property type="protein sequence ID" value="TWU23733.1"/>
    <property type="molecule type" value="Genomic_DNA"/>
</dbReference>
<keyword evidence="1" id="KW-1133">Transmembrane helix</keyword>
<evidence type="ECO:0000256" key="1">
    <source>
        <dbReference type="SAM" id="Phobius"/>
    </source>
</evidence>
<evidence type="ECO:0000313" key="2">
    <source>
        <dbReference type="EMBL" id="TWU23733.1"/>
    </source>
</evidence>
<evidence type="ECO:0008006" key="4">
    <source>
        <dbReference type="Google" id="ProtNLM"/>
    </source>
</evidence>
<evidence type="ECO:0000313" key="3">
    <source>
        <dbReference type="Proteomes" id="UP000318437"/>
    </source>
</evidence>
<dbReference type="RefSeq" id="WP_146452218.1">
    <property type="nucleotide sequence ID" value="NZ_SJPS01000006.1"/>
</dbReference>